<evidence type="ECO:0000256" key="8">
    <source>
        <dbReference type="ARBA" id="ARBA00047599"/>
    </source>
</evidence>
<evidence type="ECO:0000256" key="4">
    <source>
        <dbReference type="ARBA" id="ARBA00022827"/>
    </source>
</evidence>
<keyword evidence="7" id="KW-0520">NAD</keyword>
<proteinExistence type="inferred from homology"/>
<feature type="region of interest" description="Disordered" evidence="9">
    <location>
        <begin position="1"/>
        <end position="30"/>
    </location>
</feature>
<gene>
    <name evidence="12" type="ORF">DCF17_11785</name>
</gene>
<feature type="domain" description="FAD/NAD(P)-binding" evidence="10">
    <location>
        <begin position="37"/>
        <end position="370"/>
    </location>
</feature>
<dbReference type="PANTHER" id="PTHR43706">
    <property type="entry name" value="NADH DEHYDROGENASE"/>
    <property type="match status" value="1"/>
</dbReference>
<evidence type="ECO:0000313" key="13">
    <source>
        <dbReference type="Proteomes" id="UP000249081"/>
    </source>
</evidence>
<dbReference type="Pfam" id="PF07992">
    <property type="entry name" value="Pyr_redox_2"/>
    <property type="match status" value="1"/>
</dbReference>
<dbReference type="Proteomes" id="UP000249081">
    <property type="component" value="Unassembled WGS sequence"/>
</dbReference>
<dbReference type="InterPro" id="IPR036188">
    <property type="entry name" value="FAD/NAD-bd_sf"/>
</dbReference>
<keyword evidence="6" id="KW-0560">Oxidoreductase</keyword>
<protein>
    <recommendedName>
        <fullName evidence="2">NADH:ubiquinone reductase (non-electrogenic)</fullName>
        <ecNumber evidence="2">1.6.5.9</ecNumber>
    </recommendedName>
</protein>
<evidence type="ECO:0000256" key="5">
    <source>
        <dbReference type="ARBA" id="ARBA00022946"/>
    </source>
</evidence>
<accession>A0A2W4W7L4</accession>
<dbReference type="PRINTS" id="PR00411">
    <property type="entry name" value="PNDRDTASEI"/>
</dbReference>
<dbReference type="AlphaFoldDB" id="A0A2W4W7L4"/>
<keyword evidence="4" id="KW-0274">FAD</keyword>
<dbReference type="Pfam" id="PF22366">
    <property type="entry name" value="NDH2_C"/>
    <property type="match status" value="1"/>
</dbReference>
<evidence type="ECO:0000259" key="10">
    <source>
        <dbReference type="Pfam" id="PF07992"/>
    </source>
</evidence>
<dbReference type="PANTHER" id="PTHR43706:SF47">
    <property type="entry name" value="EXTERNAL NADH-UBIQUINONE OXIDOREDUCTASE 1, MITOCHONDRIAL-RELATED"/>
    <property type="match status" value="1"/>
</dbReference>
<dbReference type="GO" id="GO:0050136">
    <property type="term" value="F:NADH dehydrogenase (quinone) (non-electrogenic) activity"/>
    <property type="evidence" value="ECO:0007669"/>
    <property type="project" value="UniProtKB-EC"/>
</dbReference>
<dbReference type="InterPro" id="IPR023753">
    <property type="entry name" value="FAD/NAD-binding_dom"/>
</dbReference>
<dbReference type="InterPro" id="IPR054585">
    <property type="entry name" value="NDH2-like_C"/>
</dbReference>
<evidence type="ECO:0000256" key="1">
    <source>
        <dbReference type="ARBA" id="ARBA00005272"/>
    </source>
</evidence>
<keyword evidence="5" id="KW-0809">Transit peptide</keyword>
<feature type="domain" description="External alternative NADH-ubiquinone oxidoreductase-like C-terminal" evidence="11">
    <location>
        <begin position="395"/>
        <end position="450"/>
    </location>
</feature>
<evidence type="ECO:0000313" key="12">
    <source>
        <dbReference type="EMBL" id="PZO40420.1"/>
    </source>
</evidence>
<dbReference type="SUPFAM" id="SSF51905">
    <property type="entry name" value="FAD/NAD(P)-binding domain"/>
    <property type="match status" value="1"/>
</dbReference>
<keyword evidence="3" id="KW-0285">Flavoprotein</keyword>
<dbReference type="InterPro" id="IPR045024">
    <property type="entry name" value="NDH-2"/>
</dbReference>
<evidence type="ECO:0000256" key="6">
    <source>
        <dbReference type="ARBA" id="ARBA00023002"/>
    </source>
</evidence>
<evidence type="ECO:0000259" key="11">
    <source>
        <dbReference type="Pfam" id="PF22366"/>
    </source>
</evidence>
<dbReference type="Gene3D" id="3.50.50.100">
    <property type="match status" value="1"/>
</dbReference>
<evidence type="ECO:0000256" key="7">
    <source>
        <dbReference type="ARBA" id="ARBA00023027"/>
    </source>
</evidence>
<comment type="caution">
    <text evidence="12">The sequence shown here is derived from an EMBL/GenBank/DDBJ whole genome shotgun (WGS) entry which is preliminary data.</text>
</comment>
<comment type="similarity">
    <text evidence="1">Belongs to the NADH dehydrogenase family.</text>
</comment>
<reference evidence="12 13" key="2">
    <citation type="submission" date="2018-06" db="EMBL/GenBank/DDBJ databases">
        <title>Metagenomic assembly of (sub)arctic Cyanobacteria and their associated microbiome from non-axenic cultures.</title>
        <authorList>
            <person name="Baurain D."/>
        </authorList>
    </citation>
    <scope>NUCLEOTIDE SEQUENCE [LARGE SCALE GENOMIC DNA]</scope>
    <source>
        <strain evidence="12">ULC041bin1</strain>
    </source>
</reference>
<dbReference type="EMBL" id="QBMN01000073">
    <property type="protein sequence ID" value="PZO40420.1"/>
    <property type="molecule type" value="Genomic_DNA"/>
</dbReference>
<evidence type="ECO:0000256" key="2">
    <source>
        <dbReference type="ARBA" id="ARBA00012637"/>
    </source>
</evidence>
<dbReference type="PRINTS" id="PR00368">
    <property type="entry name" value="FADPNR"/>
</dbReference>
<reference evidence="13" key="1">
    <citation type="submission" date="2018-04" db="EMBL/GenBank/DDBJ databases">
        <authorList>
            <person name="Cornet L."/>
        </authorList>
    </citation>
    <scope>NUCLEOTIDE SEQUENCE [LARGE SCALE GENOMIC DNA]</scope>
</reference>
<sequence>MQTVQRPPDSDPSAQGNAAEAPSSEHEVLPVTPGKHQVVIVGGGFGGLYAAQQLGRADLEVTLIDKRNFHLFQPLLYQVAMGGLSPGDIASPLRGVLSAQKNTRVLMGEVTDVDPNQQAVSLNDGRTVPYDSLIVATGMSHFYFGRDDWADAAPGLKTVEDALEMRRRIFAAFEQAENTTDLDLRQTLLTFLIVGGGPTGVELAGSMAELAHHTLRNDFRHIDTTASRILLIEGMDRVLPPFPAELSARAQTDLEKMGVEVLTKSLVTDIAGHQITLKQGDEVTTLRAGTVLWAAGVRDPGMGGILAASTGAERDRSGRVMVSDDLSLPTHPNVFVVGDLAHFAHQVDGAASPEGNRPLPGVAPVAMQEGKYVAKLIQKQLQDTTLPPFEYKDSGSLAVIGRHAAVVNLPWAKLTGFPAWFVWLFVHIFYLIEFDNKLMVMTQWGANYLTRKQGSRLITEKVFEKVEVSTPE</sequence>
<name>A0A2W4W7L4_9CYAN</name>
<dbReference type="EC" id="1.6.5.9" evidence="2"/>
<comment type="catalytic activity">
    <reaction evidence="8">
        <text>a quinone + NADH + H(+) = a quinol + NAD(+)</text>
        <dbReference type="Rhea" id="RHEA:46160"/>
        <dbReference type="ChEBI" id="CHEBI:15378"/>
        <dbReference type="ChEBI" id="CHEBI:24646"/>
        <dbReference type="ChEBI" id="CHEBI:57540"/>
        <dbReference type="ChEBI" id="CHEBI:57945"/>
        <dbReference type="ChEBI" id="CHEBI:132124"/>
        <dbReference type="EC" id="1.6.5.9"/>
    </reaction>
</comment>
<evidence type="ECO:0000256" key="3">
    <source>
        <dbReference type="ARBA" id="ARBA00022630"/>
    </source>
</evidence>
<evidence type="ECO:0000256" key="9">
    <source>
        <dbReference type="SAM" id="MobiDB-lite"/>
    </source>
</evidence>
<organism evidence="12 13">
    <name type="scientific">Shackletoniella antarctica</name>
    <dbReference type="NCBI Taxonomy" id="268115"/>
    <lineage>
        <taxon>Bacteria</taxon>
        <taxon>Bacillati</taxon>
        <taxon>Cyanobacteriota</taxon>
        <taxon>Cyanophyceae</taxon>
        <taxon>Oculatellales</taxon>
        <taxon>Oculatellaceae</taxon>
        <taxon>Shackletoniella</taxon>
    </lineage>
</organism>